<keyword evidence="3" id="KW-1185">Reference proteome</keyword>
<dbReference type="EMBL" id="KK915137">
    <property type="protein sequence ID" value="KDP24072.1"/>
    <property type="molecule type" value="Genomic_DNA"/>
</dbReference>
<dbReference type="STRING" id="180498.A0A067JJK1"/>
<dbReference type="KEGG" id="jcu:105646878"/>
<feature type="compositionally biased region" description="Basic and acidic residues" evidence="1">
    <location>
        <begin position="279"/>
        <end position="299"/>
    </location>
</feature>
<reference evidence="2 3" key="1">
    <citation type="journal article" date="2014" name="PLoS ONE">
        <title>Global Analysis of Gene Expression Profiles in Physic Nut (Jatropha curcas L.) Seedlings Exposed to Salt Stress.</title>
        <authorList>
            <person name="Zhang L."/>
            <person name="Zhang C."/>
            <person name="Wu P."/>
            <person name="Chen Y."/>
            <person name="Li M."/>
            <person name="Jiang H."/>
            <person name="Wu G."/>
        </authorList>
    </citation>
    <scope>NUCLEOTIDE SEQUENCE [LARGE SCALE GENOMIC DNA]</scope>
    <source>
        <strain evidence="3">cv. GZQX0401</strain>
        <tissue evidence="2">Young leaves</tissue>
    </source>
</reference>
<dbReference type="InterPro" id="IPR053342">
    <property type="entry name" value="Exosome_cofactor/PTGS_suppr"/>
</dbReference>
<accession>A0A067JJK1</accession>
<gene>
    <name evidence="2" type="ORF">JCGZ_25729</name>
</gene>
<sequence length="428" mass="46233">MDAKALAKSKRAHSLHHSKKPSHSSLKSKAPSGGANNAGGGNKALGKQTKEKARQSGLPANWDRYEEEFDSDSEVPSGDSISKASDVILPKSKGADFRHLIAEAQSQCQSNVCLDTFPSMDDILPGDFELGVRSMLSVRGEGILSWTGDDNFVVEDETTAIPEASFFSLNLNALAEQLAKVDISKRLYIEEDLLPPELTDNRSKASCGPESDQMQTSETEATSMVAERLAFRDISGKNKVANKNTEVISSESTANRYSNLISPNQGLDRLNQAKGDQYSSRDSKFSESKSQKSQADSKKKLSTFEAAAAEAELDMLLDSFSETNFLDSSAGLKSSSFPVSQKEAPVVMPQFTRNTSSSTSLETTAVAAKLDDVLDGLLDETTNLSNQNSSCQLGKVTVTHNEIKSSSSSQPVTKSIVLDDFDSWLDTL</sequence>
<dbReference type="AlphaFoldDB" id="A0A067JJK1"/>
<protein>
    <submittedName>
        <fullName evidence="2">Uncharacterized protein</fullName>
    </submittedName>
</protein>
<feature type="compositionally biased region" description="Low complexity" evidence="1">
    <location>
        <begin position="23"/>
        <end position="35"/>
    </location>
</feature>
<organism evidence="2 3">
    <name type="scientific">Jatropha curcas</name>
    <name type="common">Barbados nut</name>
    <dbReference type="NCBI Taxonomy" id="180498"/>
    <lineage>
        <taxon>Eukaryota</taxon>
        <taxon>Viridiplantae</taxon>
        <taxon>Streptophyta</taxon>
        <taxon>Embryophyta</taxon>
        <taxon>Tracheophyta</taxon>
        <taxon>Spermatophyta</taxon>
        <taxon>Magnoliopsida</taxon>
        <taxon>eudicotyledons</taxon>
        <taxon>Gunneridae</taxon>
        <taxon>Pentapetalae</taxon>
        <taxon>rosids</taxon>
        <taxon>fabids</taxon>
        <taxon>Malpighiales</taxon>
        <taxon>Euphorbiaceae</taxon>
        <taxon>Crotonoideae</taxon>
        <taxon>Jatropheae</taxon>
        <taxon>Jatropha</taxon>
    </lineage>
</organism>
<feature type="region of interest" description="Disordered" evidence="1">
    <location>
        <begin position="198"/>
        <end position="221"/>
    </location>
</feature>
<feature type="compositionally biased region" description="Polar residues" evidence="1">
    <location>
        <begin position="212"/>
        <end position="221"/>
    </location>
</feature>
<proteinExistence type="predicted"/>
<feature type="region of interest" description="Disordered" evidence="1">
    <location>
        <begin position="1"/>
        <end position="82"/>
    </location>
</feature>
<dbReference type="PANTHER" id="PTHR37260:SF2">
    <property type="entry name" value="PROTEIN ECERIFERUM 16"/>
    <property type="match status" value="1"/>
</dbReference>
<dbReference type="OrthoDB" id="685075at2759"/>
<evidence type="ECO:0000256" key="1">
    <source>
        <dbReference type="SAM" id="MobiDB-lite"/>
    </source>
</evidence>
<evidence type="ECO:0000313" key="3">
    <source>
        <dbReference type="Proteomes" id="UP000027138"/>
    </source>
</evidence>
<dbReference type="Proteomes" id="UP000027138">
    <property type="component" value="Unassembled WGS sequence"/>
</dbReference>
<feature type="compositionally biased region" description="Basic residues" evidence="1">
    <location>
        <begin position="7"/>
        <end position="22"/>
    </location>
</feature>
<name>A0A067JJK1_JATCU</name>
<dbReference type="PANTHER" id="PTHR37260">
    <property type="entry name" value="PHOSPHORELAY PROTEIN"/>
    <property type="match status" value="1"/>
</dbReference>
<feature type="region of interest" description="Disordered" evidence="1">
    <location>
        <begin position="258"/>
        <end position="300"/>
    </location>
</feature>
<evidence type="ECO:0000313" key="2">
    <source>
        <dbReference type="EMBL" id="KDP24072.1"/>
    </source>
</evidence>